<evidence type="ECO:0000313" key="4">
    <source>
        <dbReference type="EMBL" id="GGM30839.1"/>
    </source>
</evidence>
<dbReference type="EMBL" id="BMPI01000015">
    <property type="protein sequence ID" value="GGM30839.1"/>
    <property type="molecule type" value="Genomic_DNA"/>
</dbReference>
<feature type="transmembrane region" description="Helical" evidence="1">
    <location>
        <begin position="149"/>
        <end position="170"/>
    </location>
</feature>
<dbReference type="SUPFAM" id="SSF141868">
    <property type="entry name" value="EAL domain-like"/>
    <property type="match status" value="1"/>
</dbReference>
<dbReference type="InterPro" id="IPR000160">
    <property type="entry name" value="GGDEF_dom"/>
</dbReference>
<accession>A0A917TNU4</accession>
<feature type="transmembrane region" description="Helical" evidence="1">
    <location>
        <begin position="20"/>
        <end position="37"/>
    </location>
</feature>
<reference evidence="4" key="2">
    <citation type="submission" date="2020-09" db="EMBL/GenBank/DDBJ databases">
        <authorList>
            <person name="Sun Q."/>
            <person name="Ohkuma M."/>
        </authorList>
    </citation>
    <scope>NUCLEOTIDE SEQUENCE</scope>
    <source>
        <strain evidence="4">JCM 19831</strain>
    </source>
</reference>
<dbReference type="InterPro" id="IPR050706">
    <property type="entry name" value="Cyclic-di-GMP_PDE-like"/>
</dbReference>
<dbReference type="GO" id="GO:0071111">
    <property type="term" value="F:cyclic-guanylate-specific phosphodiesterase activity"/>
    <property type="evidence" value="ECO:0007669"/>
    <property type="project" value="InterPro"/>
</dbReference>
<organism evidence="4 5">
    <name type="scientific">Dactylosporangium sucinum</name>
    <dbReference type="NCBI Taxonomy" id="1424081"/>
    <lineage>
        <taxon>Bacteria</taxon>
        <taxon>Bacillati</taxon>
        <taxon>Actinomycetota</taxon>
        <taxon>Actinomycetes</taxon>
        <taxon>Micromonosporales</taxon>
        <taxon>Micromonosporaceae</taxon>
        <taxon>Dactylosporangium</taxon>
    </lineage>
</organism>
<keyword evidence="1" id="KW-0472">Membrane</keyword>
<dbReference type="SMART" id="SM00052">
    <property type="entry name" value="EAL"/>
    <property type="match status" value="1"/>
</dbReference>
<evidence type="ECO:0000313" key="5">
    <source>
        <dbReference type="Proteomes" id="UP000642070"/>
    </source>
</evidence>
<gene>
    <name evidence="4" type="ORF">GCM10007977_035160</name>
</gene>
<dbReference type="Pfam" id="PF00990">
    <property type="entry name" value="GGDEF"/>
    <property type="match status" value="1"/>
</dbReference>
<feature type="domain" description="EAL" evidence="2">
    <location>
        <begin position="362"/>
        <end position="618"/>
    </location>
</feature>
<dbReference type="InterPro" id="IPR035919">
    <property type="entry name" value="EAL_sf"/>
</dbReference>
<dbReference type="SMART" id="SM00267">
    <property type="entry name" value="GGDEF"/>
    <property type="match status" value="1"/>
</dbReference>
<keyword evidence="1" id="KW-1133">Transmembrane helix</keyword>
<dbReference type="Pfam" id="PF00563">
    <property type="entry name" value="EAL"/>
    <property type="match status" value="1"/>
</dbReference>
<dbReference type="NCBIfam" id="TIGR00254">
    <property type="entry name" value="GGDEF"/>
    <property type="match status" value="1"/>
</dbReference>
<comment type="caution">
    <text evidence="4">The sequence shown here is derived from an EMBL/GenBank/DDBJ whole genome shotgun (WGS) entry which is preliminary data.</text>
</comment>
<evidence type="ECO:0008006" key="6">
    <source>
        <dbReference type="Google" id="ProtNLM"/>
    </source>
</evidence>
<evidence type="ECO:0000259" key="3">
    <source>
        <dbReference type="PROSITE" id="PS50887"/>
    </source>
</evidence>
<dbReference type="Gene3D" id="3.30.70.270">
    <property type="match status" value="1"/>
</dbReference>
<dbReference type="PANTHER" id="PTHR33121">
    <property type="entry name" value="CYCLIC DI-GMP PHOSPHODIESTERASE PDEF"/>
    <property type="match status" value="1"/>
</dbReference>
<dbReference type="PANTHER" id="PTHR33121:SF23">
    <property type="entry name" value="CYCLIC DI-GMP PHOSPHODIESTERASE PDEB"/>
    <property type="match status" value="1"/>
</dbReference>
<dbReference type="InterPro" id="IPR001633">
    <property type="entry name" value="EAL_dom"/>
</dbReference>
<dbReference type="FunFam" id="3.30.70.270:FF:000001">
    <property type="entry name" value="Diguanylate cyclase domain protein"/>
    <property type="match status" value="1"/>
</dbReference>
<name>A0A917TNU4_9ACTN</name>
<dbReference type="SUPFAM" id="SSF55073">
    <property type="entry name" value="Nucleotide cyclase"/>
    <property type="match status" value="1"/>
</dbReference>
<dbReference type="InterPro" id="IPR043128">
    <property type="entry name" value="Rev_trsase/Diguanyl_cyclase"/>
</dbReference>
<protein>
    <recommendedName>
        <fullName evidence="6">Diguanylate cyclase/phosphodiesterase</fullName>
    </recommendedName>
</protein>
<dbReference type="PROSITE" id="PS50887">
    <property type="entry name" value="GGDEF"/>
    <property type="match status" value="1"/>
</dbReference>
<feature type="transmembrane region" description="Helical" evidence="1">
    <location>
        <begin position="94"/>
        <end position="109"/>
    </location>
</feature>
<reference evidence="4" key="1">
    <citation type="journal article" date="2014" name="Int. J. Syst. Evol. Microbiol.">
        <title>Complete genome sequence of Corynebacterium casei LMG S-19264T (=DSM 44701T), isolated from a smear-ripened cheese.</title>
        <authorList>
            <consortium name="US DOE Joint Genome Institute (JGI-PGF)"/>
            <person name="Walter F."/>
            <person name="Albersmeier A."/>
            <person name="Kalinowski J."/>
            <person name="Ruckert C."/>
        </authorList>
    </citation>
    <scope>NUCLEOTIDE SEQUENCE</scope>
    <source>
        <strain evidence="4">JCM 19831</strain>
    </source>
</reference>
<keyword evidence="1" id="KW-0812">Transmembrane</keyword>
<dbReference type="CDD" id="cd01948">
    <property type="entry name" value="EAL"/>
    <property type="match status" value="1"/>
</dbReference>
<dbReference type="Proteomes" id="UP000642070">
    <property type="component" value="Unassembled WGS sequence"/>
</dbReference>
<evidence type="ECO:0000256" key="1">
    <source>
        <dbReference type="SAM" id="Phobius"/>
    </source>
</evidence>
<dbReference type="Gene3D" id="3.20.20.450">
    <property type="entry name" value="EAL domain"/>
    <property type="match status" value="1"/>
</dbReference>
<feature type="domain" description="GGDEF" evidence="3">
    <location>
        <begin position="218"/>
        <end position="351"/>
    </location>
</feature>
<keyword evidence="5" id="KW-1185">Reference proteome</keyword>
<sequence>MLPSGRPLPERDWRERHRAILWIVAAHALGLFLYGLVRGYPVGHALADVLPLVGALAVAGPPAFSRKVRAAAATLGLMASSAILVHLGHGMIELHFHFFVMLVVITFYMDWHTFLLATGFVLVEHAVVGVIAPQVVYNHADAWDHPVRFAIIHAVFVSGAAVAAIVNWRFADRAQNAEREIAERLAYEAGHDALTGVLNRREFDRRLAATLAEPVPPEGHALCFLDLDRFKIVNDSCGHAAGDALLCQVTELIAAELTDDDVFARVGGDEFVVLQRNRAVEEATAVAERIRQRVAAHRFPRNGRVFSVGLSIGVVPITTDGTGGPDAVRAADLACYAAKNQGRNRVHVVSAGDERLDRQRDQAQWAERVMSAVHDDALVLYYQPIVPTAAHGEGAFGELLVRMRGDDGQLIGPGAFLPAAERYNLVTSIDRWVVGAAIRRLAERYRAGAPGDETFSINISGGSLGDEALLAFIREQLGRYRIPPRALCFEVTETVAIGDLGQAVAFITELRGLGCRFALDDFGSGLSGFTYLKQLPVDLVKIDGVFVRGIMTDAVDRAMVESVHRIAHEMGLRTVAEFVEDAAVLDELRVIGVDYAQGYGTGVPVPFDDWLVANPPHSAAALVTLP</sequence>
<dbReference type="InterPro" id="IPR029787">
    <property type="entry name" value="Nucleotide_cyclase"/>
</dbReference>
<dbReference type="CDD" id="cd01949">
    <property type="entry name" value="GGDEF"/>
    <property type="match status" value="1"/>
</dbReference>
<dbReference type="PROSITE" id="PS50883">
    <property type="entry name" value="EAL"/>
    <property type="match status" value="1"/>
</dbReference>
<dbReference type="AlphaFoldDB" id="A0A917TNU4"/>
<proteinExistence type="predicted"/>
<feature type="transmembrane region" description="Helical" evidence="1">
    <location>
        <begin position="114"/>
        <end position="137"/>
    </location>
</feature>
<evidence type="ECO:0000259" key="2">
    <source>
        <dbReference type="PROSITE" id="PS50883"/>
    </source>
</evidence>